<evidence type="ECO:0000313" key="1">
    <source>
        <dbReference type="EMBL" id="MFC3169561.1"/>
    </source>
</evidence>
<dbReference type="InterPro" id="IPR029058">
    <property type="entry name" value="AB_hydrolase_fold"/>
</dbReference>
<dbReference type="Gene3D" id="3.40.50.1820">
    <property type="entry name" value="alpha/beta hydrolase"/>
    <property type="match status" value="1"/>
</dbReference>
<keyword evidence="2" id="KW-1185">Reference proteome</keyword>
<comment type="caution">
    <text evidence="1">The sequence shown here is derived from an EMBL/GenBank/DDBJ whole genome shotgun (WGS) entry which is preliminary data.</text>
</comment>
<gene>
    <name evidence="1" type="ORF">ACFOD7_16035</name>
</gene>
<reference evidence="2" key="1">
    <citation type="journal article" date="2019" name="Int. J. Syst. Evol. Microbiol.">
        <title>The Global Catalogue of Microorganisms (GCM) 10K type strain sequencing project: providing services to taxonomists for standard genome sequencing and annotation.</title>
        <authorList>
            <consortium name="The Broad Institute Genomics Platform"/>
            <consortium name="The Broad Institute Genome Sequencing Center for Infectious Disease"/>
            <person name="Wu L."/>
            <person name="Ma J."/>
        </authorList>
    </citation>
    <scope>NUCLEOTIDE SEQUENCE [LARGE SCALE GENOMIC DNA]</scope>
    <source>
        <strain evidence="2">KCTC 52239</strain>
    </source>
</reference>
<proteinExistence type="predicted"/>
<dbReference type="SUPFAM" id="SSF53474">
    <property type="entry name" value="alpha/beta-Hydrolases"/>
    <property type="match status" value="1"/>
</dbReference>
<sequence length="301" mass="32716">MAATTLADHDDYRITLHQHGEALTDRIVITFGGQPSDLAAEGFGTSFIKGLGYDTIYVAQRHGTQFQGLTVDTFFDAVASTCADRDVVCYGSSLGAYAALYYGGSIDARIIAGAPMLPAWRPLGHKKYADLAITHVNLADTPLSSKSPVVIYDSMRKQDAQVVDEMVLPAYPSARLVKVPHGGHTVLATLSEALILKPLIISIIEHDQVMSFDPPAEGTATWHAERAQTIAQSDPITAIAEFEKSLTIKPKSQPFCQLLNVLVRQGDLTEVQKRIDAARNQPTLKIVPHLKQKLEALGLQM</sequence>
<protein>
    <recommendedName>
        <fullName evidence="3">Alpha/beta hydrolase</fullName>
    </recommendedName>
</protein>
<evidence type="ECO:0008006" key="3">
    <source>
        <dbReference type="Google" id="ProtNLM"/>
    </source>
</evidence>
<evidence type="ECO:0000313" key="2">
    <source>
        <dbReference type="Proteomes" id="UP001595557"/>
    </source>
</evidence>
<dbReference type="RefSeq" id="WP_207471899.1">
    <property type="nucleotide sequence ID" value="NZ_JAFNAW010000094.1"/>
</dbReference>
<dbReference type="Proteomes" id="UP001595557">
    <property type="component" value="Unassembled WGS sequence"/>
</dbReference>
<accession>A0ABV7IIA5</accession>
<organism evidence="1 2">
    <name type="scientific">Paracoccus fontiphilus</name>
    <dbReference type="NCBI Taxonomy" id="1815556"/>
    <lineage>
        <taxon>Bacteria</taxon>
        <taxon>Pseudomonadati</taxon>
        <taxon>Pseudomonadota</taxon>
        <taxon>Alphaproteobacteria</taxon>
        <taxon>Rhodobacterales</taxon>
        <taxon>Paracoccaceae</taxon>
        <taxon>Paracoccus</taxon>
    </lineage>
</organism>
<dbReference type="EMBL" id="JBHRTE010000071">
    <property type="protein sequence ID" value="MFC3169561.1"/>
    <property type="molecule type" value="Genomic_DNA"/>
</dbReference>
<name>A0ABV7IIA5_9RHOB</name>